<keyword evidence="3 7" id="KW-0812">Transmembrane</keyword>
<feature type="transmembrane region" description="Helical" evidence="7">
    <location>
        <begin position="29"/>
        <end position="49"/>
    </location>
</feature>
<feature type="transmembrane region" description="Helical" evidence="7">
    <location>
        <begin position="392"/>
        <end position="411"/>
    </location>
</feature>
<feature type="transmembrane region" description="Helical" evidence="7">
    <location>
        <begin position="304"/>
        <end position="324"/>
    </location>
</feature>
<evidence type="ECO:0000259" key="8">
    <source>
        <dbReference type="Pfam" id="PF01694"/>
    </source>
</evidence>
<dbReference type="GO" id="GO:0004252">
    <property type="term" value="F:serine-type endopeptidase activity"/>
    <property type="evidence" value="ECO:0007669"/>
    <property type="project" value="InterPro"/>
</dbReference>
<reference evidence="10" key="3">
    <citation type="submission" date="2022-05" db="EMBL/GenBank/DDBJ databases">
        <authorList>
            <person name="Kunte H.-J."/>
        </authorList>
    </citation>
    <scope>NUCLEOTIDE SEQUENCE</scope>
    <source>
        <strain evidence="10">G5</strain>
    </source>
</reference>
<reference evidence="10" key="2">
    <citation type="journal article" date="2022" name="Microbiol. Resour. Announc.">
        <title>Genome Sequence of Cupriavidus campinensis Strain G5, a Member of a Bacterial Consortium Capable of Polyethylene Degradation.</title>
        <authorList>
            <person name="Schneider B."/>
            <person name="Pfeiffer F."/>
            <person name="Dyall-Smith M."/>
            <person name="Kunte H.J."/>
        </authorList>
    </citation>
    <scope>NUCLEOTIDE SEQUENCE</scope>
    <source>
        <strain evidence="10">G5</strain>
    </source>
</reference>
<comment type="subcellular location">
    <subcellularLocation>
        <location evidence="1">Membrane</location>
        <topology evidence="1">Multi-pass membrane protein</topology>
    </subcellularLocation>
</comment>
<gene>
    <name evidence="9" type="ORF">FGG12_02105</name>
    <name evidence="10" type="ORF">M5D45_06390</name>
</gene>
<dbReference type="InterPro" id="IPR035952">
    <property type="entry name" value="Rhomboid-like_sf"/>
</dbReference>
<dbReference type="InterPro" id="IPR022764">
    <property type="entry name" value="Peptidase_S54_rhomboid_dom"/>
</dbReference>
<dbReference type="Proteomes" id="UP001056132">
    <property type="component" value="Chromosome 1"/>
</dbReference>
<protein>
    <submittedName>
        <fullName evidence="10">Rhomboid family intramembrane serine protease</fullName>
    </submittedName>
</protein>
<evidence type="ECO:0000256" key="4">
    <source>
        <dbReference type="ARBA" id="ARBA00022801"/>
    </source>
</evidence>
<reference evidence="9 11" key="1">
    <citation type="submission" date="2019-05" db="EMBL/GenBank/DDBJ databases">
        <title>Whole genome sequence analysis of Cupriavidus campinensis S14E4C strain.</title>
        <authorList>
            <person name="Abbaszade G."/>
            <person name="Szabo A."/>
            <person name="Toumi M."/>
            <person name="Toth E."/>
        </authorList>
    </citation>
    <scope>NUCLEOTIDE SEQUENCE [LARGE SCALE GENOMIC DNA]</scope>
    <source>
        <strain evidence="9 11">S14E4C</strain>
    </source>
</reference>
<dbReference type="EMBL" id="VCIZ01000001">
    <property type="protein sequence ID" value="TSP14470.1"/>
    <property type="molecule type" value="Genomic_DNA"/>
</dbReference>
<keyword evidence="11" id="KW-1185">Reference proteome</keyword>
<dbReference type="Gene3D" id="1.20.1540.10">
    <property type="entry name" value="Rhomboid-like"/>
    <property type="match status" value="1"/>
</dbReference>
<evidence type="ECO:0000256" key="5">
    <source>
        <dbReference type="ARBA" id="ARBA00022989"/>
    </source>
</evidence>
<name>A0AAE9I366_9BURK</name>
<evidence type="ECO:0000256" key="2">
    <source>
        <dbReference type="ARBA" id="ARBA00009045"/>
    </source>
</evidence>
<feature type="domain" description="Peptidase S54 rhomboid" evidence="8">
    <location>
        <begin position="237"/>
        <end position="376"/>
    </location>
</feature>
<dbReference type="Pfam" id="PF01694">
    <property type="entry name" value="Rhomboid"/>
    <property type="match status" value="1"/>
</dbReference>
<evidence type="ECO:0000256" key="6">
    <source>
        <dbReference type="ARBA" id="ARBA00023136"/>
    </source>
</evidence>
<sequence>MQTSQFMRAPAIGSRRSGAFHVRRLGSALLVRALLWLCFGGLGALLLLFSRGKPSPIVLGAGFFGLLILFEWSWGRHAPLRKPLLTVDAGGIGSTAFPRRRPHLRWAEIAAVAVRNLRGGPVIEVFPKPVPGARRRTPASFKIRLALMREADQQLAQALVTHHMRTAGVTVNNTLAAEQAFRAEMQALPHTWGLYALIALNVAIWLFTLTHGATLDATAPARLVEWGGNLAVLVQEGQWWRLLTATFLHSSLKHIGANMLVLFVLGKHVERFYGTRGFLLIYLGAGLVGSALSLHFGAQTAVSVGASGAVFGVGGALLAGVLRHRRLLPEGIHRQLTTDAAVMIGYSLVQGFLSTRVDNAGHVGGLIGGALIALCLPVRLDPARYARKLRRGLALAAAVAAVLVVGTAALAPRVPQAMRDGLAASRQIERAQKTFMTAFQGMQADNAATKAGRMTPEEADDRSRTVHAPALDQAVSELVRITLPPGDPRAPLVQDMTLLADLLREMARMPSVKDPRTGKPVAADPRRAAQIAVDIVRLTAQMKKRQS</sequence>
<feature type="transmembrane region" description="Helical" evidence="7">
    <location>
        <begin position="359"/>
        <end position="380"/>
    </location>
</feature>
<dbReference type="GO" id="GO:0016020">
    <property type="term" value="C:membrane"/>
    <property type="evidence" value="ECO:0007669"/>
    <property type="project" value="UniProtKB-SubCell"/>
</dbReference>
<dbReference type="GO" id="GO:0006508">
    <property type="term" value="P:proteolysis"/>
    <property type="evidence" value="ECO:0007669"/>
    <property type="project" value="UniProtKB-KW"/>
</dbReference>
<keyword evidence="5 7" id="KW-1133">Transmembrane helix</keyword>
<dbReference type="SUPFAM" id="SSF144091">
    <property type="entry name" value="Rhomboid-like"/>
    <property type="match status" value="1"/>
</dbReference>
<dbReference type="InterPro" id="IPR050925">
    <property type="entry name" value="Rhomboid_protease_S54"/>
</dbReference>
<feature type="transmembrane region" description="Helical" evidence="7">
    <location>
        <begin position="277"/>
        <end position="298"/>
    </location>
</feature>
<dbReference type="PANTHER" id="PTHR43731:SF14">
    <property type="entry name" value="PRESENILIN-ASSOCIATED RHOMBOID-LIKE PROTEIN, MITOCHONDRIAL"/>
    <property type="match status" value="1"/>
</dbReference>
<dbReference type="PANTHER" id="PTHR43731">
    <property type="entry name" value="RHOMBOID PROTEASE"/>
    <property type="match status" value="1"/>
</dbReference>
<evidence type="ECO:0000256" key="7">
    <source>
        <dbReference type="SAM" id="Phobius"/>
    </source>
</evidence>
<feature type="transmembrane region" description="Helical" evidence="7">
    <location>
        <begin position="192"/>
        <end position="213"/>
    </location>
</feature>
<keyword evidence="10" id="KW-0645">Protease</keyword>
<dbReference type="EMBL" id="CP097330">
    <property type="protein sequence ID" value="URF05431.1"/>
    <property type="molecule type" value="Genomic_DNA"/>
</dbReference>
<organism evidence="10 12">
    <name type="scientific">Cupriavidus campinensis</name>
    <dbReference type="NCBI Taxonomy" id="151783"/>
    <lineage>
        <taxon>Bacteria</taxon>
        <taxon>Pseudomonadati</taxon>
        <taxon>Pseudomonadota</taxon>
        <taxon>Betaproteobacteria</taxon>
        <taxon>Burkholderiales</taxon>
        <taxon>Burkholderiaceae</taxon>
        <taxon>Cupriavidus</taxon>
    </lineage>
</organism>
<dbReference type="AlphaFoldDB" id="A0AAE9I366"/>
<feature type="transmembrane region" description="Helical" evidence="7">
    <location>
        <begin position="55"/>
        <end position="74"/>
    </location>
</feature>
<evidence type="ECO:0000313" key="11">
    <source>
        <dbReference type="Proteomes" id="UP000318943"/>
    </source>
</evidence>
<evidence type="ECO:0000256" key="1">
    <source>
        <dbReference type="ARBA" id="ARBA00004141"/>
    </source>
</evidence>
<proteinExistence type="inferred from homology"/>
<evidence type="ECO:0000313" key="10">
    <source>
        <dbReference type="EMBL" id="URF05431.1"/>
    </source>
</evidence>
<dbReference type="KEGG" id="ccam:M5D45_06390"/>
<keyword evidence="6 7" id="KW-0472">Membrane</keyword>
<evidence type="ECO:0000313" key="12">
    <source>
        <dbReference type="Proteomes" id="UP001056132"/>
    </source>
</evidence>
<dbReference type="Proteomes" id="UP000318943">
    <property type="component" value="Unassembled WGS sequence"/>
</dbReference>
<comment type="similarity">
    <text evidence="2">Belongs to the peptidase S54 family.</text>
</comment>
<dbReference type="RefSeq" id="WP_144195704.1">
    <property type="nucleotide sequence ID" value="NZ_CAJPVH010000019.1"/>
</dbReference>
<keyword evidence="4" id="KW-0378">Hydrolase</keyword>
<evidence type="ECO:0000313" key="9">
    <source>
        <dbReference type="EMBL" id="TSP14470.1"/>
    </source>
</evidence>
<accession>A0AAE9I366</accession>
<evidence type="ECO:0000256" key="3">
    <source>
        <dbReference type="ARBA" id="ARBA00022692"/>
    </source>
</evidence>